<protein>
    <submittedName>
        <fullName evidence="9">Peroxin Pex32</fullName>
    </submittedName>
</protein>
<dbReference type="HOGENOM" id="CLU_499821_0_0_1"/>
<evidence type="ECO:0000259" key="7">
    <source>
        <dbReference type="SMART" id="SM00693"/>
    </source>
</evidence>
<dbReference type="Proteomes" id="UP000015464">
    <property type="component" value="Unassembled WGS sequence"/>
</dbReference>
<evidence type="ECO:0000256" key="3">
    <source>
        <dbReference type="ARBA" id="ARBA00022989"/>
    </source>
</evidence>
<keyword evidence="4 6" id="KW-0472">Membrane</keyword>
<evidence type="ECO:0000256" key="4">
    <source>
        <dbReference type="ARBA" id="ARBA00023136"/>
    </source>
</evidence>
<evidence type="ECO:0000256" key="2">
    <source>
        <dbReference type="ARBA" id="ARBA00022692"/>
    </source>
</evidence>
<evidence type="ECO:0000256" key="5">
    <source>
        <dbReference type="SAM" id="MobiDB-lite"/>
    </source>
</evidence>
<dbReference type="InterPro" id="IPR052646">
    <property type="entry name" value="Peroxisomal_PEX28-32"/>
</dbReference>
<dbReference type="EMBL" id="KE546992">
    <property type="protein sequence ID" value="EPY50599.1"/>
    <property type="molecule type" value="Genomic_DNA"/>
</dbReference>
<organism evidence="9 10">
    <name type="scientific">Schizosaccharomyces cryophilus (strain OY26 / ATCC MYA-4695 / CBS 11777 / NBRC 106824 / NRRL Y48691)</name>
    <name type="common">Fission yeast</name>
    <dbReference type="NCBI Taxonomy" id="653667"/>
    <lineage>
        <taxon>Eukaryota</taxon>
        <taxon>Fungi</taxon>
        <taxon>Dikarya</taxon>
        <taxon>Ascomycota</taxon>
        <taxon>Taphrinomycotina</taxon>
        <taxon>Schizosaccharomycetes</taxon>
        <taxon>Schizosaccharomycetales</taxon>
        <taxon>Schizosaccharomycetaceae</taxon>
        <taxon>Schizosaccharomyces</taxon>
    </lineage>
</organism>
<feature type="transmembrane region" description="Helical" evidence="6">
    <location>
        <begin position="263"/>
        <end position="291"/>
    </location>
</feature>
<dbReference type="PANTHER" id="PTHR31679:SF2">
    <property type="entry name" value="PEROXISOMAL MEMBRANE PROTEIN PEX30-RELATED"/>
    <property type="match status" value="1"/>
</dbReference>
<accession>S9VWH3</accession>
<dbReference type="GeneID" id="25035189"/>
<dbReference type="RefSeq" id="XP_013024489.1">
    <property type="nucleotide sequence ID" value="XM_013169035.1"/>
</dbReference>
<dbReference type="GO" id="GO:0007031">
    <property type="term" value="P:peroxisome organization"/>
    <property type="evidence" value="ECO:0007669"/>
    <property type="project" value="TreeGrafter"/>
</dbReference>
<dbReference type="InterPro" id="IPR006614">
    <property type="entry name" value="Peroxin/Ferlin"/>
</dbReference>
<sequence>MSAIQAHLLSEKNSSQSTVRSTGSELLDILLKICLWIAPWYACLSTLFFTWLIILYPRPTLACSVSAWLFWFTSMRKLKDEESRKDSSSKESEESKKASDETGSESARSTTESDEQAVHVDSDFEEEEPSKLIPGLHLLQGRWAHGKAATTGAEDLHTTSDLLSHKAKKKPQRSDSIGQEVQEGKAPLGEDYLHKIGRLSISKIVTDHLIRKEDYPVETSQKINKGPIFVNSSTGPTLLDAYLEPVHHLYQYSLESNTLFFSYLPFLTAAFIFCLPTQAVFIFFSTIVLAWHSPPMKAVLLAISRISIFSSLSEKFVFGKIEVREEEDETLLNEPTSVPGDVSDKEPKDTATSTLLKALKKSAVPSKKEITSTESNGNENSTEKYLYLIEHQRYWVGVGWLNRTLPTDHPNFTSLDRNIPVAEPTAQLLPPDGIAWIDDKWSIGPWTYTDTFWRQPSLTQYRTAFTRFREWRRRYRILPEESVHSVPEPLSSEKGLDDEQVVDLNNTNSTSATTKPQSKTEVI</sequence>
<dbReference type="AlphaFoldDB" id="S9VWH3"/>
<feature type="region of interest" description="Disordered" evidence="5">
    <location>
        <begin position="82"/>
        <end position="127"/>
    </location>
</feature>
<feature type="domain" description="Peroxin/Ferlin" evidence="7">
    <location>
        <begin position="381"/>
        <end position="444"/>
    </location>
</feature>
<dbReference type="GO" id="GO:0005778">
    <property type="term" value="C:peroxisomal membrane"/>
    <property type="evidence" value="ECO:0007669"/>
    <property type="project" value="UniProtKB-ARBA"/>
</dbReference>
<evidence type="ECO:0000256" key="1">
    <source>
        <dbReference type="ARBA" id="ARBA00004127"/>
    </source>
</evidence>
<dbReference type="OMA" id="WIDDKWS"/>
<feature type="region of interest" description="Disordered" evidence="5">
    <location>
        <begin position="485"/>
        <end position="523"/>
    </location>
</feature>
<feature type="region of interest" description="Disordered" evidence="5">
    <location>
        <begin position="329"/>
        <end position="348"/>
    </location>
</feature>
<dbReference type="SMART" id="SM00694">
    <property type="entry name" value="DysFC"/>
    <property type="match status" value="1"/>
</dbReference>
<evidence type="ECO:0000313" key="10">
    <source>
        <dbReference type="Proteomes" id="UP000015464"/>
    </source>
</evidence>
<keyword evidence="10" id="KW-1185">Reference proteome</keyword>
<feature type="domain" description="Peroxin/Ferlin" evidence="8">
    <location>
        <begin position="445"/>
        <end position="478"/>
    </location>
</feature>
<feature type="region of interest" description="Disordered" evidence="5">
    <location>
        <begin position="162"/>
        <end position="183"/>
    </location>
</feature>
<proteinExistence type="predicted"/>
<dbReference type="Pfam" id="PF06398">
    <property type="entry name" value="Pex24p"/>
    <property type="match status" value="1"/>
</dbReference>
<evidence type="ECO:0000256" key="6">
    <source>
        <dbReference type="SAM" id="Phobius"/>
    </source>
</evidence>
<dbReference type="PANTHER" id="PTHR31679">
    <property type="entry name" value="PEROXISOMAL MEMBRANE PROTEIN PEX30-RELATED"/>
    <property type="match status" value="1"/>
</dbReference>
<feature type="compositionally biased region" description="Polar residues" evidence="5">
    <location>
        <begin position="503"/>
        <end position="523"/>
    </location>
</feature>
<evidence type="ECO:0000259" key="8">
    <source>
        <dbReference type="SMART" id="SM00694"/>
    </source>
</evidence>
<evidence type="ECO:0000313" key="9">
    <source>
        <dbReference type="EMBL" id="EPY50599.1"/>
    </source>
</evidence>
<name>S9VWH3_SCHCR</name>
<gene>
    <name evidence="9" type="ORF">SPOG_00858</name>
</gene>
<keyword evidence="2 6" id="KW-0812">Transmembrane</keyword>
<dbReference type="OrthoDB" id="5586090at2759"/>
<dbReference type="InterPro" id="IPR010482">
    <property type="entry name" value="TECPR1-like_DysF"/>
</dbReference>
<feature type="compositionally biased region" description="Basic and acidic residues" evidence="5">
    <location>
        <begin position="82"/>
        <end position="100"/>
    </location>
</feature>
<reference evidence="9 10" key="1">
    <citation type="journal article" date="2011" name="Science">
        <title>Comparative functional genomics of the fission yeasts.</title>
        <authorList>
            <person name="Rhind N."/>
            <person name="Chen Z."/>
            <person name="Yassour M."/>
            <person name="Thompson D.A."/>
            <person name="Haas B.J."/>
            <person name="Habib N."/>
            <person name="Wapinski I."/>
            <person name="Roy S."/>
            <person name="Lin M.F."/>
            <person name="Heiman D.I."/>
            <person name="Young S.K."/>
            <person name="Furuya K."/>
            <person name="Guo Y."/>
            <person name="Pidoux A."/>
            <person name="Chen H.M."/>
            <person name="Robbertse B."/>
            <person name="Goldberg J.M."/>
            <person name="Aoki K."/>
            <person name="Bayne E.H."/>
            <person name="Berlin A.M."/>
            <person name="Desjardins C.A."/>
            <person name="Dobbs E."/>
            <person name="Dukaj L."/>
            <person name="Fan L."/>
            <person name="FitzGerald M.G."/>
            <person name="French C."/>
            <person name="Gujja S."/>
            <person name="Hansen K."/>
            <person name="Keifenheim D."/>
            <person name="Levin J.Z."/>
            <person name="Mosher R.A."/>
            <person name="Mueller C.A."/>
            <person name="Pfiffner J."/>
            <person name="Priest M."/>
            <person name="Russ C."/>
            <person name="Smialowska A."/>
            <person name="Swoboda P."/>
            <person name="Sykes S.M."/>
            <person name="Vaughn M."/>
            <person name="Vengrova S."/>
            <person name="Yoder R."/>
            <person name="Zeng Q."/>
            <person name="Allshire R."/>
            <person name="Baulcombe D."/>
            <person name="Birren B.W."/>
            <person name="Brown W."/>
            <person name="Ekwall K."/>
            <person name="Kellis M."/>
            <person name="Leatherwood J."/>
            <person name="Levin H."/>
            <person name="Margalit H."/>
            <person name="Martienssen R."/>
            <person name="Nieduszynski C.A."/>
            <person name="Spatafora J.W."/>
            <person name="Friedman N."/>
            <person name="Dalgaard J.Z."/>
            <person name="Baumann P."/>
            <person name="Niki H."/>
            <person name="Regev A."/>
            <person name="Nusbaum C."/>
        </authorList>
    </citation>
    <scope>NUCLEOTIDE SEQUENCE [LARGE SCALE GENOMIC DNA]</scope>
    <source>
        <strain evidence="10">OY26 / ATCC MYA-4695 / CBS 11777 / NBRC 106824 / NRRL Y48691</strain>
    </source>
</reference>
<dbReference type="eggNOG" id="ENOG502QT80">
    <property type="taxonomic scope" value="Eukaryota"/>
</dbReference>
<comment type="subcellular location">
    <subcellularLocation>
        <location evidence="1">Endomembrane system</location>
        <topology evidence="1">Multi-pass membrane protein</topology>
    </subcellularLocation>
</comment>
<dbReference type="STRING" id="653667.S9VWH3"/>
<dbReference type="SMART" id="SM00693">
    <property type="entry name" value="DysFN"/>
    <property type="match status" value="1"/>
</dbReference>
<feature type="transmembrane region" description="Helical" evidence="6">
    <location>
        <begin position="29"/>
        <end position="53"/>
    </location>
</feature>
<dbReference type="GO" id="GO:0012505">
    <property type="term" value="C:endomembrane system"/>
    <property type="evidence" value="ECO:0007669"/>
    <property type="project" value="UniProtKB-SubCell"/>
</dbReference>
<keyword evidence="3 6" id="KW-1133">Transmembrane helix</keyword>